<dbReference type="PANTHER" id="PTHR28674">
    <property type="entry name" value="SIMILAR TO DNA SEGMENT, CHR 10, WAYNE STATE UNIVERSITY 102,-EXPRESSED"/>
    <property type="match status" value="1"/>
</dbReference>
<protein>
    <submittedName>
        <fullName evidence="3">Uncharacterized protein LOC104610127</fullName>
    </submittedName>
</protein>
<dbReference type="GO" id="GO:0000492">
    <property type="term" value="P:box C/D snoRNP assembly"/>
    <property type="evidence" value="ECO:0000318"/>
    <property type="project" value="GO_Central"/>
</dbReference>
<dbReference type="Proteomes" id="UP000189703">
    <property type="component" value="Unplaced"/>
</dbReference>
<name>A0A1U8BEU0_NELNU</name>
<evidence type="ECO:0000313" key="3">
    <source>
        <dbReference type="RefSeq" id="XP_010274918.1"/>
    </source>
</evidence>
<dbReference type="OrthoDB" id="1112980at2759"/>
<dbReference type="InterPro" id="IPR027921">
    <property type="entry name" value="NOPCHAP1"/>
</dbReference>
<dbReference type="STRING" id="4432.A0A1U8BEU0"/>
<dbReference type="RefSeq" id="XP_010274918.1">
    <property type="nucleotide sequence ID" value="XM_010276616.2"/>
</dbReference>
<dbReference type="AlphaFoldDB" id="A0A1U8BEU0"/>
<accession>A0A1U8BEU0</accession>
<dbReference type="eggNOG" id="ENOG502S5IW">
    <property type="taxonomic scope" value="Eukaryota"/>
</dbReference>
<dbReference type="PANTHER" id="PTHR28674:SF1">
    <property type="entry name" value="NOP PROTEIN CHAPERONE 1"/>
    <property type="match status" value="1"/>
</dbReference>
<gene>
    <name evidence="3" type="primary">LOC104610127</name>
</gene>
<feature type="region of interest" description="Disordered" evidence="1">
    <location>
        <begin position="126"/>
        <end position="200"/>
    </location>
</feature>
<dbReference type="GeneID" id="104610127"/>
<sequence>MEQPGRLKDKIRPNNKDLLELEQKKSSSLESALLVCKKNSLSKFNKPHTSKKLMTAPVPKSQMFGKVKDFLGIMAEANRRLQFDVQEKSCTDYDIEVLTGNETQYIEMDLMLGVANLHTPEAVEAAESAMAGSQPIHNLSPSSSESDSDDSSDKSTDDNYNADENADISSLSKSQKPNLDGGESLGGDQPKKRPKIIELK</sequence>
<dbReference type="KEGG" id="nnu:104610127"/>
<reference evidence="3" key="1">
    <citation type="submission" date="2025-08" db="UniProtKB">
        <authorList>
            <consortium name="RefSeq"/>
        </authorList>
    </citation>
    <scope>IDENTIFICATION</scope>
</reference>
<feature type="compositionally biased region" description="Polar residues" evidence="1">
    <location>
        <begin position="167"/>
        <end position="177"/>
    </location>
</feature>
<keyword evidence="2" id="KW-1185">Reference proteome</keyword>
<dbReference type="GO" id="GO:0062064">
    <property type="term" value="F:box C/D methylation guide snoRNP complex binding"/>
    <property type="evidence" value="ECO:0000318"/>
    <property type="project" value="GO_Central"/>
</dbReference>
<dbReference type="OMA" id="CQPVIPL"/>
<dbReference type="FunCoup" id="A0A1U8BEU0">
    <property type="interactions" value="36"/>
</dbReference>
<feature type="compositionally biased region" description="Basic and acidic residues" evidence="1">
    <location>
        <begin position="189"/>
        <end position="200"/>
    </location>
</feature>
<organism evidence="2 3">
    <name type="scientific">Nelumbo nucifera</name>
    <name type="common">Sacred lotus</name>
    <dbReference type="NCBI Taxonomy" id="4432"/>
    <lineage>
        <taxon>Eukaryota</taxon>
        <taxon>Viridiplantae</taxon>
        <taxon>Streptophyta</taxon>
        <taxon>Embryophyta</taxon>
        <taxon>Tracheophyta</taxon>
        <taxon>Spermatophyta</taxon>
        <taxon>Magnoliopsida</taxon>
        <taxon>Proteales</taxon>
        <taxon>Nelumbonaceae</taxon>
        <taxon>Nelumbo</taxon>
    </lineage>
</organism>
<evidence type="ECO:0000256" key="1">
    <source>
        <dbReference type="SAM" id="MobiDB-lite"/>
    </source>
</evidence>
<dbReference type="Pfam" id="PF15370">
    <property type="entry name" value="NOPCHAP1"/>
    <property type="match status" value="1"/>
</dbReference>
<evidence type="ECO:0000313" key="2">
    <source>
        <dbReference type="Proteomes" id="UP000189703"/>
    </source>
</evidence>
<proteinExistence type="predicted"/>